<dbReference type="GO" id="GO:0003735">
    <property type="term" value="F:structural constituent of ribosome"/>
    <property type="evidence" value="ECO:0007669"/>
    <property type="project" value="InterPro"/>
</dbReference>
<evidence type="ECO:0000256" key="6">
    <source>
        <dbReference type="HAMAP-Rule" id="MF_01369"/>
    </source>
</evidence>
<reference evidence="7 8" key="1">
    <citation type="submission" date="2019-08" db="EMBL/GenBank/DDBJ databases">
        <title>Amphibian skin-associated Pigmentiphaga: genome sequence and occurrence across geography and hosts.</title>
        <authorList>
            <person name="Bletz M.C."/>
            <person name="Bunk B."/>
            <person name="Sproeer C."/>
            <person name="Biwer P."/>
            <person name="Reiter S."/>
            <person name="Rabemananjara F.C.E."/>
            <person name="Schulz S."/>
            <person name="Overmann J."/>
            <person name="Vences M."/>
        </authorList>
    </citation>
    <scope>NUCLEOTIDE SEQUENCE [LARGE SCALE GENOMIC DNA]</scope>
    <source>
        <strain evidence="7 8">Mada1488</strain>
    </source>
</reference>
<dbReference type="GO" id="GO:0006412">
    <property type="term" value="P:translation"/>
    <property type="evidence" value="ECO:0007669"/>
    <property type="project" value="UniProtKB-UniRule"/>
</dbReference>
<dbReference type="EMBL" id="CP043046">
    <property type="protein sequence ID" value="QEI08782.1"/>
    <property type="molecule type" value="Genomic_DNA"/>
</dbReference>
<dbReference type="NCBIfam" id="NF004363">
    <property type="entry name" value="PRK05738.2-4"/>
    <property type="match status" value="1"/>
</dbReference>
<evidence type="ECO:0000313" key="7">
    <source>
        <dbReference type="EMBL" id="QEI08782.1"/>
    </source>
</evidence>
<name>A0A5C0B2K3_9BURK</name>
<dbReference type="SUPFAM" id="SSF54189">
    <property type="entry name" value="Ribosomal proteins S24e, L23 and L15e"/>
    <property type="match status" value="1"/>
</dbReference>
<evidence type="ECO:0000256" key="2">
    <source>
        <dbReference type="ARBA" id="ARBA00022730"/>
    </source>
</evidence>
<dbReference type="RefSeq" id="WP_148818253.1">
    <property type="nucleotide sequence ID" value="NZ_CP043046.1"/>
</dbReference>
<evidence type="ECO:0000256" key="5">
    <source>
        <dbReference type="ARBA" id="ARBA00023274"/>
    </source>
</evidence>
<dbReference type="GO" id="GO:0019843">
    <property type="term" value="F:rRNA binding"/>
    <property type="evidence" value="ECO:0007669"/>
    <property type="project" value="UniProtKB-UniRule"/>
</dbReference>
<dbReference type="InterPro" id="IPR012677">
    <property type="entry name" value="Nucleotide-bd_a/b_plait_sf"/>
</dbReference>
<dbReference type="AlphaFoldDB" id="A0A5C0B2K3"/>
<comment type="subunit">
    <text evidence="6">Part of the 50S ribosomal subunit. Contacts protein L29, and trigger factor when it is bound to the ribosome.</text>
</comment>
<comment type="function">
    <text evidence="6">One of the early assembly proteins it binds 23S rRNA. One of the proteins that surrounds the polypeptide exit tunnel on the outside of the ribosome. Forms the main docking site for trigger factor binding to the ribosome.</text>
</comment>
<keyword evidence="5 6" id="KW-0687">Ribonucleoprotein</keyword>
<keyword evidence="2 6" id="KW-0699">rRNA-binding</keyword>
<dbReference type="HAMAP" id="MF_01369_B">
    <property type="entry name" value="Ribosomal_uL23_B"/>
    <property type="match status" value="1"/>
</dbReference>
<dbReference type="Gene3D" id="3.30.70.330">
    <property type="match status" value="1"/>
</dbReference>
<sequence length="99" mass="11305">MSNDRLMKVLLAPIVSEKSTFIADKNQQVTFRILQDATKPEIKAAVELLFKVQVEAVRVLNTKGKAKRFGRFNGRRRNERKAYVSLAPGQEIDFAQEIK</sequence>
<protein>
    <recommendedName>
        <fullName evidence="6">Large ribosomal subunit protein uL23</fullName>
    </recommendedName>
</protein>
<keyword evidence="3 6" id="KW-0694">RNA-binding</keyword>
<dbReference type="KEGG" id="pacr:FXN63_25215"/>
<keyword evidence="8" id="KW-1185">Reference proteome</keyword>
<dbReference type="PANTHER" id="PTHR11620">
    <property type="entry name" value="60S RIBOSOMAL PROTEIN L23A"/>
    <property type="match status" value="1"/>
</dbReference>
<organism evidence="7 8">
    <name type="scientific">Pigmentiphaga aceris</name>
    <dbReference type="NCBI Taxonomy" id="1940612"/>
    <lineage>
        <taxon>Bacteria</taxon>
        <taxon>Pseudomonadati</taxon>
        <taxon>Pseudomonadota</taxon>
        <taxon>Betaproteobacteria</taxon>
        <taxon>Burkholderiales</taxon>
        <taxon>Alcaligenaceae</taxon>
        <taxon>Pigmentiphaga</taxon>
    </lineage>
</organism>
<dbReference type="Proteomes" id="UP000325161">
    <property type="component" value="Chromosome"/>
</dbReference>
<dbReference type="OrthoDB" id="9793353at2"/>
<dbReference type="InterPro" id="IPR013025">
    <property type="entry name" value="Ribosomal_uL23-like"/>
</dbReference>
<dbReference type="InterPro" id="IPR012678">
    <property type="entry name" value="Ribosomal_uL23/eL15/eS24_sf"/>
</dbReference>
<dbReference type="NCBIfam" id="NF004359">
    <property type="entry name" value="PRK05738.1-3"/>
    <property type="match status" value="1"/>
</dbReference>
<evidence type="ECO:0000256" key="4">
    <source>
        <dbReference type="ARBA" id="ARBA00022980"/>
    </source>
</evidence>
<accession>A0A5C0B2K3</accession>
<gene>
    <name evidence="6" type="primary">rplW</name>
    <name evidence="7" type="ORF">FXN63_25215</name>
</gene>
<evidence type="ECO:0000256" key="3">
    <source>
        <dbReference type="ARBA" id="ARBA00022884"/>
    </source>
</evidence>
<proteinExistence type="inferred from homology"/>
<dbReference type="FunFam" id="3.30.70.330:FF:000001">
    <property type="entry name" value="50S ribosomal protein L23"/>
    <property type="match status" value="1"/>
</dbReference>
<dbReference type="GO" id="GO:0005840">
    <property type="term" value="C:ribosome"/>
    <property type="evidence" value="ECO:0007669"/>
    <property type="project" value="UniProtKB-KW"/>
</dbReference>
<evidence type="ECO:0000256" key="1">
    <source>
        <dbReference type="ARBA" id="ARBA00006700"/>
    </source>
</evidence>
<dbReference type="GO" id="GO:1990904">
    <property type="term" value="C:ribonucleoprotein complex"/>
    <property type="evidence" value="ECO:0007669"/>
    <property type="project" value="UniProtKB-KW"/>
</dbReference>
<dbReference type="Pfam" id="PF00276">
    <property type="entry name" value="Ribosomal_L23"/>
    <property type="match status" value="1"/>
</dbReference>
<evidence type="ECO:0000313" key="8">
    <source>
        <dbReference type="Proteomes" id="UP000325161"/>
    </source>
</evidence>
<comment type="similarity">
    <text evidence="1 6">Belongs to the universal ribosomal protein uL23 family.</text>
</comment>
<keyword evidence="4 6" id="KW-0689">Ribosomal protein</keyword>